<evidence type="ECO:0000313" key="8">
    <source>
        <dbReference type="EMBL" id="CAF1120193.1"/>
    </source>
</evidence>
<accession>A0A814RMJ3</accession>
<evidence type="ECO:0000256" key="3">
    <source>
        <dbReference type="ARBA" id="ARBA00022771"/>
    </source>
</evidence>
<dbReference type="EMBL" id="CAJNOO010001325">
    <property type="protein sequence ID" value="CAF1135313.1"/>
    <property type="molecule type" value="Genomic_DNA"/>
</dbReference>
<dbReference type="Gene3D" id="3.10.20.90">
    <property type="entry name" value="Phosphatidylinositol 3-kinase Catalytic Subunit, Chain A, domain 1"/>
    <property type="match status" value="1"/>
</dbReference>
<dbReference type="Proteomes" id="UP000663823">
    <property type="component" value="Unassembled WGS sequence"/>
</dbReference>
<evidence type="ECO:0000256" key="5">
    <source>
        <dbReference type="ARBA" id="ARBA00023242"/>
    </source>
</evidence>
<keyword evidence="3 6" id="KW-0863">Zinc-finger</keyword>
<dbReference type="SUPFAM" id="SSF57850">
    <property type="entry name" value="RING/U-box"/>
    <property type="match status" value="1"/>
</dbReference>
<dbReference type="GO" id="GO:0005634">
    <property type="term" value="C:nucleus"/>
    <property type="evidence" value="ECO:0007669"/>
    <property type="project" value="UniProtKB-SubCell"/>
</dbReference>
<evidence type="ECO:0000256" key="6">
    <source>
        <dbReference type="PROSITE-ProRule" id="PRU00175"/>
    </source>
</evidence>
<keyword evidence="2" id="KW-0479">Metal-binding</keyword>
<organism evidence="9 11">
    <name type="scientific">Rotaria sordida</name>
    <dbReference type="NCBI Taxonomy" id="392033"/>
    <lineage>
        <taxon>Eukaryota</taxon>
        <taxon>Metazoa</taxon>
        <taxon>Spiralia</taxon>
        <taxon>Gnathifera</taxon>
        <taxon>Rotifera</taxon>
        <taxon>Eurotatoria</taxon>
        <taxon>Bdelloidea</taxon>
        <taxon>Philodinida</taxon>
        <taxon>Philodinidae</taxon>
        <taxon>Rotaria</taxon>
    </lineage>
</organism>
<dbReference type="InterPro" id="IPR017907">
    <property type="entry name" value="Znf_RING_CS"/>
</dbReference>
<evidence type="ECO:0000256" key="4">
    <source>
        <dbReference type="ARBA" id="ARBA00022833"/>
    </source>
</evidence>
<dbReference type="InterPro" id="IPR051507">
    <property type="entry name" value="PcG_RING_finger"/>
</dbReference>
<dbReference type="SMART" id="SM00184">
    <property type="entry name" value="RING"/>
    <property type="match status" value="1"/>
</dbReference>
<reference evidence="9" key="1">
    <citation type="submission" date="2021-02" db="EMBL/GenBank/DDBJ databases">
        <authorList>
            <person name="Nowell W R."/>
        </authorList>
    </citation>
    <scope>NUCLEOTIDE SEQUENCE</scope>
</reference>
<name>A0A814RMJ3_9BILA</name>
<evidence type="ECO:0000256" key="2">
    <source>
        <dbReference type="ARBA" id="ARBA00022723"/>
    </source>
</evidence>
<dbReference type="PROSITE" id="PS50089">
    <property type="entry name" value="ZF_RING_2"/>
    <property type="match status" value="1"/>
</dbReference>
<evidence type="ECO:0000259" key="7">
    <source>
        <dbReference type="PROSITE" id="PS50089"/>
    </source>
</evidence>
<evidence type="ECO:0000256" key="1">
    <source>
        <dbReference type="ARBA" id="ARBA00004123"/>
    </source>
</evidence>
<dbReference type="Gene3D" id="3.30.40.10">
    <property type="entry name" value="Zinc/RING finger domain, C3HC4 (zinc finger)"/>
    <property type="match status" value="1"/>
</dbReference>
<dbReference type="Pfam" id="PF13923">
    <property type="entry name" value="zf-C3HC4_2"/>
    <property type="match status" value="1"/>
</dbReference>
<comment type="caution">
    <text evidence="9">The sequence shown here is derived from an EMBL/GenBank/DDBJ whole genome shotgun (WGS) entry which is preliminary data.</text>
</comment>
<dbReference type="PANTHER" id="PTHR45893">
    <property type="entry name" value="POLYCOMB GROUP RING FINGER PROTEIN"/>
    <property type="match status" value="1"/>
</dbReference>
<dbReference type="OrthoDB" id="654191at2759"/>
<dbReference type="EMBL" id="CAJNOU010000941">
    <property type="protein sequence ID" value="CAF1120193.1"/>
    <property type="molecule type" value="Genomic_DNA"/>
</dbReference>
<keyword evidence="4" id="KW-0862">Zinc</keyword>
<protein>
    <recommendedName>
        <fullName evidence="7">RING-type domain-containing protein</fullName>
    </recommendedName>
</protein>
<comment type="subcellular location">
    <subcellularLocation>
        <location evidence="1">Nucleus</location>
    </subcellularLocation>
</comment>
<evidence type="ECO:0000313" key="9">
    <source>
        <dbReference type="EMBL" id="CAF1135313.1"/>
    </source>
</evidence>
<proteinExistence type="predicted"/>
<dbReference type="InterPro" id="IPR013083">
    <property type="entry name" value="Znf_RING/FYVE/PHD"/>
</dbReference>
<gene>
    <name evidence="10" type="ORF">OTI717_LOCUS10321</name>
    <name evidence="9" type="ORF">RFH988_LOCUS21088</name>
    <name evidence="8" type="ORF">SEV965_LOCUS16867</name>
</gene>
<dbReference type="Proteomes" id="UP000663882">
    <property type="component" value="Unassembled WGS sequence"/>
</dbReference>
<dbReference type="PROSITE" id="PS00518">
    <property type="entry name" value="ZF_RING_1"/>
    <property type="match status" value="1"/>
</dbReference>
<sequence length="354" mass="41529">MDKIIIESSFVNSLFKCSLCNELIHLATVINECFHRFCKLCIMNYFKKNHNTCPTCQIIIVNPFQTLKFDLTFQRLLYKIFPNIIQREIACKSSLLTTNESTYIQIETKINVYLEYWDISLDLFPNESRTKLSKCYLECLASTPLLTIEKFLRIKHSLSSTIKIDLFYKSFLLNINHERLIDICYCFDIINKNSLLNIRFTISPYGYKSILKHIRQSKQSTTSLEIEKSSTNSIDSKLKVKLCRSQNSTNNWYISQSTSSSIELPDLINSCENRTKHKIITFKKKSILNKTRRRIRFIPTMVKVPPSIFDYHLSTKQYDFNLFQSNQKTICKVPPYIPENFSFNDNNPLDLSLK</sequence>
<evidence type="ECO:0000313" key="11">
    <source>
        <dbReference type="Proteomes" id="UP000663882"/>
    </source>
</evidence>
<dbReference type="GO" id="GO:0008270">
    <property type="term" value="F:zinc ion binding"/>
    <property type="evidence" value="ECO:0007669"/>
    <property type="project" value="UniProtKB-KW"/>
</dbReference>
<dbReference type="InterPro" id="IPR001841">
    <property type="entry name" value="Znf_RING"/>
</dbReference>
<keyword evidence="5" id="KW-0539">Nucleus</keyword>
<feature type="domain" description="RING-type" evidence="7">
    <location>
        <begin position="17"/>
        <end position="57"/>
    </location>
</feature>
<dbReference type="Proteomes" id="UP000663889">
    <property type="component" value="Unassembled WGS sequence"/>
</dbReference>
<dbReference type="AlphaFoldDB" id="A0A814RMJ3"/>
<dbReference type="EMBL" id="CAJOAX010000926">
    <property type="protein sequence ID" value="CAF3667306.1"/>
    <property type="molecule type" value="Genomic_DNA"/>
</dbReference>
<evidence type="ECO:0000313" key="10">
    <source>
        <dbReference type="EMBL" id="CAF3667306.1"/>
    </source>
</evidence>